<keyword evidence="3" id="KW-0564">Palmitate</keyword>
<protein>
    <submittedName>
        <fullName evidence="6">MliC family protein</fullName>
    </submittedName>
</protein>
<evidence type="ECO:0000256" key="2">
    <source>
        <dbReference type="ARBA" id="ARBA00023136"/>
    </source>
</evidence>
<dbReference type="RefSeq" id="WP_216713598.1">
    <property type="nucleotide sequence ID" value="NZ_JACVEL010000002.1"/>
</dbReference>
<dbReference type="InterPro" id="IPR036328">
    <property type="entry name" value="MliC_sf"/>
</dbReference>
<keyword evidence="2" id="KW-0472">Membrane</keyword>
<dbReference type="InterPro" id="IPR018660">
    <property type="entry name" value="MliC"/>
</dbReference>
<evidence type="ECO:0000256" key="1">
    <source>
        <dbReference type="ARBA" id="ARBA00022729"/>
    </source>
</evidence>
<comment type="caution">
    <text evidence="6">The sequence shown here is derived from an EMBL/GenBank/DDBJ whole genome shotgun (WGS) entry which is preliminary data.</text>
</comment>
<name>A0A8J6TWY9_9FLAO</name>
<evidence type="ECO:0000313" key="7">
    <source>
        <dbReference type="Proteomes" id="UP000652681"/>
    </source>
</evidence>
<feature type="domain" description="C-type lysozyme inhibitor" evidence="5">
    <location>
        <begin position="125"/>
        <end position="183"/>
    </location>
</feature>
<evidence type="ECO:0000259" key="5">
    <source>
        <dbReference type="Pfam" id="PF09864"/>
    </source>
</evidence>
<reference evidence="6" key="1">
    <citation type="submission" date="2020-09" db="EMBL/GenBank/DDBJ databases">
        <title>Taishania pollutisoli gen. nov., sp. nov., Isolated from Tetrabromobisphenol A-Contaminated Soil.</title>
        <authorList>
            <person name="Chen Q."/>
        </authorList>
    </citation>
    <scope>NUCLEOTIDE SEQUENCE</scope>
    <source>
        <strain evidence="6">CZZ-1</strain>
    </source>
</reference>
<dbReference type="Proteomes" id="UP000652681">
    <property type="component" value="Unassembled WGS sequence"/>
</dbReference>
<dbReference type="Gene3D" id="2.40.128.200">
    <property type="match status" value="2"/>
</dbReference>
<evidence type="ECO:0000313" key="6">
    <source>
        <dbReference type="EMBL" id="MBC9811711.1"/>
    </source>
</evidence>
<dbReference type="SUPFAM" id="SSF141488">
    <property type="entry name" value="YdhA-like"/>
    <property type="match status" value="1"/>
</dbReference>
<proteinExistence type="predicted"/>
<dbReference type="EMBL" id="JACVEL010000002">
    <property type="protein sequence ID" value="MBC9811711.1"/>
    <property type="molecule type" value="Genomic_DNA"/>
</dbReference>
<keyword evidence="7" id="KW-1185">Reference proteome</keyword>
<gene>
    <name evidence="6" type="ORF">H9Y05_04400</name>
</gene>
<accession>A0A8J6TWY9</accession>
<evidence type="ECO:0000256" key="3">
    <source>
        <dbReference type="ARBA" id="ARBA00023139"/>
    </source>
</evidence>
<sequence length="189" mass="20985">MQQLNHFFALLIVPAVLIFSSCGEKSVSHHPLDHIDPNDIVVKTYTDSKGKQLELAFNNTKESVAFIYEGKSIELFGQHPASGIWYKDDTFELRGKGEEIELKKDGETVFSTGDEVVESTATSKEGTELSMVFNNSRGTASLTLNGEVIELTAERAASGIWYTNDTYELRGKGEQIELKKNGKIVFTTK</sequence>
<dbReference type="Pfam" id="PF09864">
    <property type="entry name" value="MliC"/>
    <property type="match status" value="1"/>
</dbReference>
<keyword evidence="4" id="KW-0449">Lipoprotein</keyword>
<dbReference type="AlphaFoldDB" id="A0A8J6TWY9"/>
<evidence type="ECO:0000256" key="4">
    <source>
        <dbReference type="ARBA" id="ARBA00023288"/>
    </source>
</evidence>
<organism evidence="6 7">
    <name type="scientific">Taishania pollutisoli</name>
    <dbReference type="NCBI Taxonomy" id="2766479"/>
    <lineage>
        <taxon>Bacteria</taxon>
        <taxon>Pseudomonadati</taxon>
        <taxon>Bacteroidota</taxon>
        <taxon>Flavobacteriia</taxon>
        <taxon>Flavobacteriales</taxon>
        <taxon>Crocinitomicaceae</taxon>
        <taxon>Taishania</taxon>
    </lineage>
</organism>
<keyword evidence="1" id="KW-0732">Signal</keyword>